<evidence type="ECO:0000256" key="2">
    <source>
        <dbReference type="ARBA" id="ARBA00023125"/>
    </source>
</evidence>
<dbReference type="InterPro" id="IPR009057">
    <property type="entry name" value="Homeodomain-like_sf"/>
</dbReference>
<dbReference type="InterPro" id="IPR014710">
    <property type="entry name" value="RmlC-like_jellyroll"/>
</dbReference>
<name>A0ABU1AWE1_9BACT</name>
<dbReference type="SUPFAM" id="SSF51215">
    <property type="entry name" value="Regulatory protein AraC"/>
    <property type="match status" value="1"/>
</dbReference>
<dbReference type="Proteomes" id="UP001225316">
    <property type="component" value="Unassembled WGS sequence"/>
</dbReference>
<dbReference type="InterPro" id="IPR037923">
    <property type="entry name" value="HTH-like"/>
</dbReference>
<evidence type="ECO:0000313" key="6">
    <source>
        <dbReference type="Proteomes" id="UP001225316"/>
    </source>
</evidence>
<evidence type="ECO:0000256" key="1">
    <source>
        <dbReference type="ARBA" id="ARBA00023015"/>
    </source>
</evidence>
<evidence type="ECO:0000256" key="3">
    <source>
        <dbReference type="ARBA" id="ARBA00023163"/>
    </source>
</evidence>
<dbReference type="RefSeq" id="WP_308950313.1">
    <property type="nucleotide sequence ID" value="NZ_JARXHW010000022.1"/>
</dbReference>
<organism evidence="5 6">
    <name type="scientific">Thalassobacterium maritimum</name>
    <dbReference type="NCBI Taxonomy" id="3041265"/>
    <lineage>
        <taxon>Bacteria</taxon>
        <taxon>Pseudomonadati</taxon>
        <taxon>Verrucomicrobiota</taxon>
        <taxon>Opitutia</taxon>
        <taxon>Puniceicoccales</taxon>
        <taxon>Coraliomargaritaceae</taxon>
        <taxon>Thalassobacterium</taxon>
    </lineage>
</organism>
<dbReference type="Pfam" id="PF12833">
    <property type="entry name" value="HTH_18"/>
    <property type="match status" value="1"/>
</dbReference>
<evidence type="ECO:0000313" key="5">
    <source>
        <dbReference type="EMBL" id="MDQ8207947.1"/>
    </source>
</evidence>
<dbReference type="InterPro" id="IPR003313">
    <property type="entry name" value="AraC-bd"/>
</dbReference>
<keyword evidence="2" id="KW-0238">DNA-binding</keyword>
<keyword evidence="1" id="KW-0805">Transcription regulation</keyword>
<dbReference type="PANTHER" id="PTHR46796">
    <property type="entry name" value="HTH-TYPE TRANSCRIPTIONAL ACTIVATOR RHAS-RELATED"/>
    <property type="match status" value="1"/>
</dbReference>
<dbReference type="SMART" id="SM00342">
    <property type="entry name" value="HTH_ARAC"/>
    <property type="match status" value="1"/>
</dbReference>
<dbReference type="InterPro" id="IPR018060">
    <property type="entry name" value="HTH_AraC"/>
</dbReference>
<sequence>MMEEFPLELSSQVEKGRYANLPRPSDGNERAFILGYEECTPDYTIERNEFPFWTLEFVVGGHGFYREGAQVRELRFGDVYTYGPGVPQYFGNDQDRPFRKYFLVRSGQVYPDLWREAGLTPGRLYPLGNPTSVVPIFDQLLDQGQRSDAHTSKIVSSLEEVLMALIARHLGLSQGDRSRSRKVYELSLQILQREYKSLHTLADLAERSGYTSEYLCRIFKKYHGESPYQVLLHRKMSAAWLLLHDGQLQVGAVGHELGYEDPLHFSRVFRKVMGCAPSSVMSNQSDTP</sequence>
<accession>A0ABU1AWE1</accession>
<feature type="domain" description="HTH araC/xylS-type" evidence="4">
    <location>
        <begin position="185"/>
        <end position="283"/>
    </location>
</feature>
<reference evidence="5 6" key="1">
    <citation type="submission" date="2023-04" db="EMBL/GenBank/DDBJ databases">
        <title>A novel bacteria isolated from coastal sediment.</title>
        <authorList>
            <person name="Liu X.-J."/>
            <person name="Du Z.-J."/>
        </authorList>
    </citation>
    <scope>NUCLEOTIDE SEQUENCE [LARGE SCALE GENOMIC DNA]</scope>
    <source>
        <strain evidence="5 6">SDUM461003</strain>
    </source>
</reference>
<evidence type="ECO:0000259" key="4">
    <source>
        <dbReference type="PROSITE" id="PS01124"/>
    </source>
</evidence>
<dbReference type="Gene3D" id="2.60.120.10">
    <property type="entry name" value="Jelly Rolls"/>
    <property type="match status" value="1"/>
</dbReference>
<dbReference type="Pfam" id="PF02311">
    <property type="entry name" value="AraC_binding"/>
    <property type="match status" value="1"/>
</dbReference>
<protein>
    <submittedName>
        <fullName evidence="5">AraC family transcriptional regulator</fullName>
    </submittedName>
</protein>
<dbReference type="Gene3D" id="1.10.10.60">
    <property type="entry name" value="Homeodomain-like"/>
    <property type="match status" value="2"/>
</dbReference>
<dbReference type="InterPro" id="IPR050204">
    <property type="entry name" value="AraC_XylS_family_regulators"/>
</dbReference>
<dbReference type="EMBL" id="JARXHW010000022">
    <property type="protein sequence ID" value="MDQ8207947.1"/>
    <property type="molecule type" value="Genomic_DNA"/>
</dbReference>
<proteinExistence type="predicted"/>
<comment type="caution">
    <text evidence="5">The sequence shown here is derived from an EMBL/GenBank/DDBJ whole genome shotgun (WGS) entry which is preliminary data.</text>
</comment>
<dbReference type="PANTHER" id="PTHR46796:SF7">
    <property type="entry name" value="ARAC FAMILY TRANSCRIPTIONAL REGULATOR"/>
    <property type="match status" value="1"/>
</dbReference>
<dbReference type="PROSITE" id="PS01124">
    <property type="entry name" value="HTH_ARAC_FAMILY_2"/>
    <property type="match status" value="1"/>
</dbReference>
<keyword evidence="6" id="KW-1185">Reference proteome</keyword>
<dbReference type="SUPFAM" id="SSF46689">
    <property type="entry name" value="Homeodomain-like"/>
    <property type="match status" value="2"/>
</dbReference>
<gene>
    <name evidence="5" type="ORF">QEH52_10520</name>
</gene>
<keyword evidence="3" id="KW-0804">Transcription</keyword>